<proteinExistence type="predicted"/>
<dbReference type="Proteomes" id="UP000887579">
    <property type="component" value="Unplaced"/>
</dbReference>
<reference evidence="2" key="1">
    <citation type="submission" date="2022-11" db="UniProtKB">
        <authorList>
            <consortium name="WormBaseParasite"/>
        </authorList>
    </citation>
    <scope>IDENTIFICATION</scope>
</reference>
<accession>A0AC34FX03</accession>
<name>A0AC34FX03_9BILA</name>
<evidence type="ECO:0000313" key="1">
    <source>
        <dbReference type="Proteomes" id="UP000887579"/>
    </source>
</evidence>
<protein>
    <submittedName>
        <fullName evidence="2">BTB domain-containing protein</fullName>
    </submittedName>
</protein>
<sequence>MSTSKISTLGFPIAARWKISKEKILTENQKEKWIIFSETVDADGLPGVTYEIVISCNSKNEIKLRLYIELLEKLNINVSCKFLITSANKLCDDTVDEAKDDKNHVYCSRVATIEELFDPANSFFVNDYLTVTMEAIISVQKEVINANSNDQQPKCCKLGSKLWESDDKDFVIVVEGKEIELHKNVLSAESPVFKRMIQSGMQESKENKVTIIDFDFKTVESAVKYCYGFEDSNLWTIEKAANLLQFSDKYDMKELKTFVENLLPSQITVMNVCKIANASILSNSIKLRQKCFEFMLECTQKKRFITDLELLDKDFMVELMKASLSHFTME</sequence>
<dbReference type="WBParaSite" id="ES5_v2.g21645.t1">
    <property type="protein sequence ID" value="ES5_v2.g21645.t1"/>
    <property type="gene ID" value="ES5_v2.g21645"/>
</dbReference>
<evidence type="ECO:0000313" key="2">
    <source>
        <dbReference type="WBParaSite" id="ES5_v2.g21645.t1"/>
    </source>
</evidence>
<organism evidence="1 2">
    <name type="scientific">Panagrolaimus sp. ES5</name>
    <dbReference type="NCBI Taxonomy" id="591445"/>
    <lineage>
        <taxon>Eukaryota</taxon>
        <taxon>Metazoa</taxon>
        <taxon>Ecdysozoa</taxon>
        <taxon>Nematoda</taxon>
        <taxon>Chromadorea</taxon>
        <taxon>Rhabditida</taxon>
        <taxon>Tylenchina</taxon>
        <taxon>Panagrolaimomorpha</taxon>
        <taxon>Panagrolaimoidea</taxon>
        <taxon>Panagrolaimidae</taxon>
        <taxon>Panagrolaimus</taxon>
    </lineage>
</organism>